<organism evidence="19">
    <name type="scientific">uncultured virus</name>
    <dbReference type="NCBI Taxonomy" id="340016"/>
    <lineage>
        <taxon>Viruses</taxon>
        <taxon>environmental samples</taxon>
    </lineage>
</organism>
<keyword evidence="12" id="KW-0190">Covalent protein-DNA linkage</keyword>
<evidence type="ECO:0000256" key="15">
    <source>
        <dbReference type="ARBA" id="ARBA00030754"/>
    </source>
</evidence>
<dbReference type="GO" id="GO:0046872">
    <property type="term" value="F:metal ion binding"/>
    <property type="evidence" value="ECO:0007669"/>
    <property type="project" value="UniProtKB-KW"/>
</dbReference>
<dbReference type="GO" id="GO:0000166">
    <property type="term" value="F:nucleotide binding"/>
    <property type="evidence" value="ECO:0007669"/>
    <property type="project" value="UniProtKB-KW"/>
</dbReference>
<evidence type="ECO:0000256" key="2">
    <source>
        <dbReference type="ARBA" id="ARBA00004147"/>
    </source>
</evidence>
<comment type="subcellular location">
    <subcellularLocation>
        <location evidence="2">Host nucleus</location>
    </subcellularLocation>
</comment>
<dbReference type="GO" id="GO:0003724">
    <property type="term" value="F:RNA helicase activity"/>
    <property type="evidence" value="ECO:0007669"/>
    <property type="project" value="InterPro"/>
</dbReference>
<keyword evidence="9" id="KW-0547">Nucleotide-binding</keyword>
<evidence type="ECO:0000256" key="8">
    <source>
        <dbReference type="ARBA" id="ARBA00022723"/>
    </source>
</evidence>
<sequence>MLRIGLDAGLCPAPRRAVPSPFGVPSPFFSSCIVTWDINIFSIYNSCHVYQLKRFPPKIPVFPLLFKRKYLDNIHFIIMSKSARWTFTVPNPNTWRPAFCPSTMHYIVWEMETCPSTGTPHIQGYVRMKTRRLLSQMKLAIHQTAHLEPARGTEEENLKYCSKEREAAGLDWGEDGQFEPDQGKQGRRTDITQAVTALKEGGIKKVQQEYPEIYVKYHCGLEKLEKSLDPPPQDLRNVTVTILWGPPGVGKTWRVFNQCPSAFKVRPGRDPFSSYNKQTTIVFDEFDYEKWAIETLNEMVDKYPYEIDCRYANKFAYWTHVIFISNVNPLHWWQYQTEIKRTAFFRRVSEIIEVTSQTQEILIETQLI</sequence>
<evidence type="ECO:0000256" key="9">
    <source>
        <dbReference type="ARBA" id="ARBA00022741"/>
    </source>
</evidence>
<keyword evidence="6" id="KW-0235">DNA replication</keyword>
<comment type="similarity">
    <text evidence="3">Belongs to the nanoviruses/circoviruses replication-associated protein family.</text>
</comment>
<keyword evidence="13" id="KW-0238">DNA-binding</keyword>
<evidence type="ECO:0000256" key="14">
    <source>
        <dbReference type="ARBA" id="ARBA00023268"/>
    </source>
</evidence>
<keyword evidence="4" id="KW-0808">Transferase</keyword>
<keyword evidence="7" id="KW-0540">Nuclease</keyword>
<evidence type="ECO:0000259" key="18">
    <source>
        <dbReference type="PROSITE" id="PS52020"/>
    </source>
</evidence>
<evidence type="ECO:0000256" key="4">
    <source>
        <dbReference type="ARBA" id="ARBA00022679"/>
    </source>
</evidence>
<reference evidence="19" key="1">
    <citation type="submission" date="2017-01" db="EMBL/GenBank/DDBJ databases">
        <title>High-throughput sequencing uncovers low homogeneity in the biogeography of single-stranded DNA viruses.</title>
        <authorList>
            <person name="Pearson V.M."/>
            <person name="Rokyta D.R."/>
        </authorList>
    </citation>
    <scope>NUCLEOTIDE SEQUENCE</scope>
</reference>
<feature type="domain" description="CRESS-DNA virus Rep endonuclease" evidence="18">
    <location>
        <begin position="79"/>
        <end position="175"/>
    </location>
</feature>
<name>A0A2K9LST1_9VIRU</name>
<dbReference type="InterPro" id="IPR049912">
    <property type="entry name" value="CRESS_DNA_REP"/>
</dbReference>
<dbReference type="InterPro" id="IPR027417">
    <property type="entry name" value="P-loop_NTPase"/>
</dbReference>
<dbReference type="PROSITE" id="PS51257">
    <property type="entry name" value="PROKAR_LIPOPROTEIN"/>
    <property type="match status" value="1"/>
</dbReference>
<comment type="cofactor">
    <cofactor evidence="1">
        <name>Mn(2+)</name>
        <dbReference type="ChEBI" id="CHEBI:29035"/>
    </cofactor>
</comment>
<keyword evidence="8" id="KW-0479">Metal-binding</keyword>
<dbReference type="InterPro" id="IPR000605">
    <property type="entry name" value="Helicase_SF3_ssDNA/RNA_vir"/>
</dbReference>
<evidence type="ECO:0000313" key="19">
    <source>
        <dbReference type="EMBL" id="AUM61938.1"/>
    </source>
</evidence>
<evidence type="ECO:0000256" key="5">
    <source>
        <dbReference type="ARBA" id="ARBA00022695"/>
    </source>
</evidence>
<evidence type="ECO:0000256" key="13">
    <source>
        <dbReference type="ARBA" id="ARBA00023125"/>
    </source>
</evidence>
<evidence type="ECO:0000256" key="3">
    <source>
        <dbReference type="ARBA" id="ARBA00008545"/>
    </source>
</evidence>
<dbReference type="Pfam" id="PF02407">
    <property type="entry name" value="Viral_Rep"/>
    <property type="match status" value="1"/>
</dbReference>
<evidence type="ECO:0000256" key="11">
    <source>
        <dbReference type="ARBA" id="ARBA00022801"/>
    </source>
</evidence>
<accession>A0A2K9LST1</accession>
<keyword evidence="11" id="KW-0378">Hydrolase</keyword>
<dbReference type="GO" id="GO:0016779">
    <property type="term" value="F:nucleotidyltransferase activity"/>
    <property type="evidence" value="ECO:0007669"/>
    <property type="project" value="UniProtKB-KW"/>
</dbReference>
<dbReference type="Gene3D" id="3.40.50.300">
    <property type="entry name" value="P-loop containing nucleotide triphosphate hydrolases"/>
    <property type="match status" value="1"/>
</dbReference>
<dbReference type="Pfam" id="PF00910">
    <property type="entry name" value="RNA_helicase"/>
    <property type="match status" value="1"/>
</dbReference>
<keyword evidence="5" id="KW-0548">Nucleotidyltransferase</keyword>
<keyword evidence="10" id="KW-0255">Endonuclease</keyword>
<comment type="catalytic activity">
    <reaction evidence="17">
        <text>ATP + H2O = ADP + phosphate + H(+)</text>
        <dbReference type="Rhea" id="RHEA:13065"/>
        <dbReference type="ChEBI" id="CHEBI:15377"/>
        <dbReference type="ChEBI" id="CHEBI:15378"/>
        <dbReference type="ChEBI" id="CHEBI:30616"/>
        <dbReference type="ChEBI" id="CHEBI:43474"/>
        <dbReference type="ChEBI" id="CHEBI:456216"/>
    </reaction>
</comment>
<dbReference type="GO" id="GO:0016787">
    <property type="term" value="F:hydrolase activity"/>
    <property type="evidence" value="ECO:0007669"/>
    <property type="project" value="UniProtKB-KW"/>
</dbReference>
<dbReference type="EMBL" id="KY487935">
    <property type="protein sequence ID" value="AUM61938.1"/>
    <property type="molecule type" value="Genomic_DNA"/>
</dbReference>
<evidence type="ECO:0000256" key="6">
    <source>
        <dbReference type="ARBA" id="ARBA00022705"/>
    </source>
</evidence>
<protein>
    <recommendedName>
        <fullName evidence="15">ATP-dependent helicase Rep</fullName>
    </recommendedName>
    <alternativeName>
        <fullName evidence="16">RepP</fullName>
    </alternativeName>
</protein>
<evidence type="ECO:0000256" key="16">
    <source>
        <dbReference type="ARBA" id="ARBA00032243"/>
    </source>
</evidence>
<dbReference type="SUPFAM" id="SSF52540">
    <property type="entry name" value="P-loop containing nucleoside triphosphate hydrolases"/>
    <property type="match status" value="1"/>
</dbReference>
<gene>
    <name evidence="19" type="primary">Rep</name>
</gene>
<keyword evidence="14" id="KW-0511">Multifunctional enzyme</keyword>
<dbReference type="GO" id="GO:0004519">
    <property type="term" value="F:endonuclease activity"/>
    <property type="evidence" value="ECO:0007669"/>
    <property type="project" value="UniProtKB-KW"/>
</dbReference>
<evidence type="ECO:0000256" key="1">
    <source>
        <dbReference type="ARBA" id="ARBA00001936"/>
    </source>
</evidence>
<evidence type="ECO:0000256" key="12">
    <source>
        <dbReference type="ARBA" id="ARBA00023124"/>
    </source>
</evidence>
<evidence type="ECO:0000256" key="10">
    <source>
        <dbReference type="ARBA" id="ARBA00022759"/>
    </source>
</evidence>
<evidence type="ECO:0000256" key="7">
    <source>
        <dbReference type="ARBA" id="ARBA00022722"/>
    </source>
</evidence>
<dbReference type="Gene3D" id="3.40.1310.20">
    <property type="match status" value="1"/>
</dbReference>
<dbReference type="GO" id="GO:0003723">
    <property type="term" value="F:RNA binding"/>
    <property type="evidence" value="ECO:0007669"/>
    <property type="project" value="InterPro"/>
</dbReference>
<dbReference type="GO" id="GO:0006260">
    <property type="term" value="P:DNA replication"/>
    <property type="evidence" value="ECO:0007669"/>
    <property type="project" value="UniProtKB-KW"/>
</dbReference>
<proteinExistence type="inferred from homology"/>
<dbReference type="GO" id="GO:0003677">
    <property type="term" value="F:DNA binding"/>
    <property type="evidence" value="ECO:0007669"/>
    <property type="project" value="UniProtKB-KW"/>
</dbReference>
<dbReference type="PROSITE" id="PS52020">
    <property type="entry name" value="CRESS_DNA_REP"/>
    <property type="match status" value="1"/>
</dbReference>
<evidence type="ECO:0000256" key="17">
    <source>
        <dbReference type="ARBA" id="ARBA00049360"/>
    </source>
</evidence>
<dbReference type="GO" id="GO:0042025">
    <property type="term" value="C:host cell nucleus"/>
    <property type="evidence" value="ECO:0007669"/>
    <property type="project" value="UniProtKB-SubCell"/>
</dbReference>